<dbReference type="eggNOG" id="COG3765">
    <property type="taxonomic scope" value="Bacteria"/>
</dbReference>
<reference evidence="9" key="3">
    <citation type="submission" date="2014-08" db="EMBL/GenBank/DDBJ databases">
        <title>First Complete Genome Sequence of the Shellfish Pathogen Vibrio tubiashii.</title>
        <authorList>
            <person name="Richards G.P."/>
            <person name="Needleman D.S."/>
            <person name="Watson M.A."/>
            <person name="Bono J.L."/>
        </authorList>
    </citation>
    <scope>NUCLEOTIDE SEQUENCE [LARGE SCALE GENOMIC DNA]</scope>
    <source>
        <strain evidence="9">ATCC 19109</strain>
    </source>
</reference>
<dbReference type="STRING" id="1051646.IX91_14275"/>
<accession>F9T1I3</accession>
<sequence length="321" mass="35655">MNKPILHDGHFTQVQDYPVAPDEIDLREILSALWQGKWTVITTTVLFSIAGVLFALSKPNTYQATATLVAANGEKSGGLAAMASQFGGLASLAGINVGGGNTDEKSLSLATLESRKFINSFIEKYAILPILMASESWDKKTNKLVLDPELYDGVSWLNDPDKPEVSLKPSNWEAYKAFSKILTVSEAKNTGIVTVGITHLSPHVAQQWTQWLVQELNLWMKQESLSETNRNIEYLERQLERTKIVDMQAIFYQLIEEQTKTLMLAEVKEEFAFKTIDPAVVPEEKAGPKRVLICVLATLLGGILGVAIVLVRFAFRNRESE</sequence>
<evidence type="ECO:0000259" key="7">
    <source>
        <dbReference type="Pfam" id="PF02706"/>
    </source>
</evidence>
<dbReference type="Pfam" id="PF13807">
    <property type="entry name" value="GNVR"/>
    <property type="match status" value="1"/>
</dbReference>
<proteinExistence type="predicted"/>
<dbReference type="PANTHER" id="PTHR32309">
    <property type="entry name" value="TYROSINE-PROTEIN KINASE"/>
    <property type="match status" value="1"/>
</dbReference>
<dbReference type="RefSeq" id="WP_004743278.1">
    <property type="nucleotide sequence ID" value="NZ_AFWI01000035.1"/>
</dbReference>
<dbReference type="PATRIC" id="fig|1051646.9.peg.2793"/>
<dbReference type="Proteomes" id="UP000003836">
    <property type="component" value="Unassembled WGS sequence"/>
</dbReference>
<dbReference type="InterPro" id="IPR032807">
    <property type="entry name" value="GNVR"/>
</dbReference>
<evidence type="ECO:0000313" key="10">
    <source>
        <dbReference type="EMBL" id="EGU58215.1"/>
    </source>
</evidence>
<keyword evidence="3 6" id="KW-0812">Transmembrane</keyword>
<reference evidence="10" key="1">
    <citation type="submission" date="2011-08" db="EMBL/GenBank/DDBJ databases">
        <authorList>
            <person name="Hoffman M."/>
            <person name="Strain E.A."/>
            <person name="Brown E."/>
            <person name="Allard M.W."/>
        </authorList>
    </citation>
    <scope>NUCLEOTIDE SEQUENCE</scope>
    <source>
        <strain evidence="10">ATCC 19109</strain>
    </source>
</reference>
<dbReference type="AlphaFoldDB" id="F9T1I3"/>
<evidence type="ECO:0000259" key="8">
    <source>
        <dbReference type="Pfam" id="PF13807"/>
    </source>
</evidence>
<comment type="subcellular location">
    <subcellularLocation>
        <location evidence="1">Cell membrane</location>
        <topology evidence="1">Multi-pass membrane protein</topology>
    </subcellularLocation>
</comment>
<reference evidence="10 11" key="2">
    <citation type="journal article" date="2012" name="Int. J. Syst. Evol. Microbiol.">
        <title>Vibrio caribbeanicus sp. nov., isolated from the marine sponge Scleritoderma cyanea.</title>
        <authorList>
            <person name="Hoffmann M."/>
            <person name="Monday S.R."/>
            <person name="Allard M.W."/>
            <person name="Strain E.A."/>
            <person name="Whittaker P."/>
            <person name="Naum M."/>
            <person name="McCarthy P.J."/>
            <person name="Lopez J.V."/>
            <person name="Fischer M."/>
            <person name="Brown E.W."/>
        </authorList>
    </citation>
    <scope>NUCLEOTIDE SEQUENCE [LARGE SCALE GENOMIC DNA]</scope>
    <source>
        <strain evidence="10 11">ATCC 19109</strain>
    </source>
</reference>
<keyword evidence="4 6" id="KW-1133">Transmembrane helix</keyword>
<gene>
    <name evidence="9" type="ORF">IX91_14275</name>
    <name evidence="10" type="ORF">VITU9109_02222</name>
</gene>
<evidence type="ECO:0000313" key="9">
    <source>
        <dbReference type="EMBL" id="AIW15300.1"/>
    </source>
</evidence>
<feature type="domain" description="Polysaccharide chain length determinant N-terminal" evidence="7">
    <location>
        <begin position="22"/>
        <end position="86"/>
    </location>
</feature>
<evidence type="ECO:0000256" key="1">
    <source>
        <dbReference type="ARBA" id="ARBA00004651"/>
    </source>
</evidence>
<evidence type="ECO:0000256" key="2">
    <source>
        <dbReference type="ARBA" id="ARBA00022475"/>
    </source>
</evidence>
<dbReference type="EMBL" id="CP009354">
    <property type="protein sequence ID" value="AIW15300.1"/>
    <property type="molecule type" value="Genomic_DNA"/>
</dbReference>
<evidence type="ECO:0000313" key="11">
    <source>
        <dbReference type="Proteomes" id="UP000003836"/>
    </source>
</evidence>
<name>F9T1I3_9VIBR</name>
<keyword evidence="5 6" id="KW-0472">Membrane</keyword>
<dbReference type="InterPro" id="IPR050445">
    <property type="entry name" value="Bact_polysacc_biosynth/exp"/>
</dbReference>
<dbReference type="PANTHER" id="PTHR32309:SF13">
    <property type="entry name" value="FERRIC ENTEROBACTIN TRANSPORT PROTEIN FEPE"/>
    <property type="match status" value="1"/>
</dbReference>
<dbReference type="KEGG" id="vtu:IX91_14275"/>
<dbReference type="Proteomes" id="UP000030071">
    <property type="component" value="Chromosome 1"/>
</dbReference>
<dbReference type="InterPro" id="IPR003856">
    <property type="entry name" value="LPS_length_determ_N"/>
</dbReference>
<dbReference type="EMBL" id="AFWI01000035">
    <property type="protein sequence ID" value="EGU58215.1"/>
    <property type="molecule type" value="Genomic_DNA"/>
</dbReference>
<dbReference type="GeneID" id="23445890"/>
<feature type="transmembrane region" description="Helical" evidence="6">
    <location>
        <begin position="291"/>
        <end position="315"/>
    </location>
</feature>
<keyword evidence="2" id="KW-1003">Cell membrane</keyword>
<evidence type="ECO:0000256" key="6">
    <source>
        <dbReference type="SAM" id="Phobius"/>
    </source>
</evidence>
<dbReference type="HOGENOM" id="CLU_074107_0_0_6"/>
<evidence type="ECO:0000256" key="5">
    <source>
        <dbReference type="ARBA" id="ARBA00023136"/>
    </source>
</evidence>
<organism evidence="9">
    <name type="scientific">Vibrio tubiashii ATCC 19109</name>
    <dbReference type="NCBI Taxonomy" id="1051646"/>
    <lineage>
        <taxon>Bacteria</taxon>
        <taxon>Pseudomonadati</taxon>
        <taxon>Pseudomonadota</taxon>
        <taxon>Gammaproteobacteria</taxon>
        <taxon>Vibrionales</taxon>
        <taxon>Vibrionaceae</taxon>
        <taxon>Vibrio</taxon>
        <taxon>Vibrio oreintalis group</taxon>
    </lineage>
</organism>
<dbReference type="GO" id="GO:0004713">
    <property type="term" value="F:protein tyrosine kinase activity"/>
    <property type="evidence" value="ECO:0007669"/>
    <property type="project" value="TreeGrafter"/>
</dbReference>
<protein>
    <submittedName>
        <fullName evidence="9">Lipopolysaccharide biosynthesis protein</fullName>
    </submittedName>
</protein>
<dbReference type="Pfam" id="PF02706">
    <property type="entry name" value="Wzz"/>
    <property type="match status" value="1"/>
</dbReference>
<evidence type="ECO:0000256" key="3">
    <source>
        <dbReference type="ARBA" id="ARBA00022692"/>
    </source>
</evidence>
<evidence type="ECO:0000256" key="4">
    <source>
        <dbReference type="ARBA" id="ARBA00022989"/>
    </source>
</evidence>
<feature type="transmembrane region" description="Helical" evidence="6">
    <location>
        <begin position="38"/>
        <end position="56"/>
    </location>
</feature>
<keyword evidence="11" id="KW-1185">Reference proteome</keyword>
<dbReference type="GO" id="GO:0005886">
    <property type="term" value="C:plasma membrane"/>
    <property type="evidence" value="ECO:0007669"/>
    <property type="project" value="UniProtKB-SubCell"/>
</dbReference>
<feature type="domain" description="Tyrosine-protein kinase G-rich" evidence="8">
    <location>
        <begin position="248"/>
        <end position="312"/>
    </location>
</feature>